<sequence>MGDATGAVADLGSQALPDSSEPRLGSIQDDPDPAPKNHAEGNGNGYKKSLFPAAGGAGAGAGAGAAKEKRNSLLKGCSPPASTPRLKASRSNFTVPQPFSLTTEKRATAAGSKPTGNGVPTPSKISQKSTPKKGDFAAHLAKTFAASPSPDSLGLTPKSKAEFVFRSDERAQKRMEFYANLTEKTRAREAERNRIQASTQQQVAAEIKKLRKDQTFKATPMPKFYQEPPPVRIDVKKTPPTRPKSPKLGRRGSGSSSTEAPPKIIARRSSDEYDVSKVPDQFVSPELTAPENYPNDAAEVGSERSSRKSDGTRVPKAALSEDEGHLVDATLIAKAALSEDEDHRDSTLIPKAALSEDGDHHDATLIPKAALSADEDHHHHQDHHVAQDQEVHEVGDHHHHLLETSRSSNESPVSAVEDELDAAFQLPVSSSLLDDGDDDPQELGSEDDDPDEEFPSPASDHGDREDNVRVFISEEFRQAATREDDDDDRPNEEEEEEEEEEDDEDGSGAKVYVNMDGMRAEKENEGRH</sequence>
<evidence type="ECO:0000256" key="5">
    <source>
        <dbReference type="ARBA" id="ARBA00023212"/>
    </source>
</evidence>
<dbReference type="Proteomes" id="UP000001514">
    <property type="component" value="Unassembled WGS sequence"/>
</dbReference>
<dbReference type="OrthoDB" id="1925970at2759"/>
<reference evidence="8 9" key="1">
    <citation type="journal article" date="2011" name="Science">
        <title>The Selaginella genome identifies genetic changes associated with the evolution of vascular plants.</title>
        <authorList>
            <person name="Banks J.A."/>
            <person name="Nishiyama T."/>
            <person name="Hasebe M."/>
            <person name="Bowman J.L."/>
            <person name="Gribskov M."/>
            <person name="dePamphilis C."/>
            <person name="Albert V.A."/>
            <person name="Aono N."/>
            <person name="Aoyama T."/>
            <person name="Ambrose B.A."/>
            <person name="Ashton N.W."/>
            <person name="Axtell M.J."/>
            <person name="Barker E."/>
            <person name="Barker M.S."/>
            <person name="Bennetzen J.L."/>
            <person name="Bonawitz N.D."/>
            <person name="Chapple C."/>
            <person name="Cheng C."/>
            <person name="Correa L.G."/>
            <person name="Dacre M."/>
            <person name="DeBarry J."/>
            <person name="Dreyer I."/>
            <person name="Elias M."/>
            <person name="Engstrom E.M."/>
            <person name="Estelle M."/>
            <person name="Feng L."/>
            <person name="Finet C."/>
            <person name="Floyd S.K."/>
            <person name="Frommer W.B."/>
            <person name="Fujita T."/>
            <person name="Gramzow L."/>
            <person name="Gutensohn M."/>
            <person name="Harholt J."/>
            <person name="Hattori M."/>
            <person name="Heyl A."/>
            <person name="Hirai T."/>
            <person name="Hiwatashi Y."/>
            <person name="Ishikawa M."/>
            <person name="Iwata M."/>
            <person name="Karol K.G."/>
            <person name="Koehler B."/>
            <person name="Kolukisaoglu U."/>
            <person name="Kubo M."/>
            <person name="Kurata T."/>
            <person name="Lalonde S."/>
            <person name="Li K."/>
            <person name="Li Y."/>
            <person name="Litt A."/>
            <person name="Lyons E."/>
            <person name="Manning G."/>
            <person name="Maruyama T."/>
            <person name="Michael T.P."/>
            <person name="Mikami K."/>
            <person name="Miyazaki S."/>
            <person name="Morinaga S."/>
            <person name="Murata T."/>
            <person name="Mueller-Roeber B."/>
            <person name="Nelson D.R."/>
            <person name="Obara M."/>
            <person name="Oguri Y."/>
            <person name="Olmstead R.G."/>
            <person name="Onodera N."/>
            <person name="Petersen B.L."/>
            <person name="Pils B."/>
            <person name="Prigge M."/>
            <person name="Rensing S.A."/>
            <person name="Riano-Pachon D.M."/>
            <person name="Roberts A.W."/>
            <person name="Sato Y."/>
            <person name="Scheller H.V."/>
            <person name="Schulz B."/>
            <person name="Schulz C."/>
            <person name="Shakirov E.V."/>
            <person name="Shibagaki N."/>
            <person name="Shinohara N."/>
            <person name="Shippen D.E."/>
            <person name="Soerensen I."/>
            <person name="Sotooka R."/>
            <person name="Sugimoto N."/>
            <person name="Sugita M."/>
            <person name="Sumikawa N."/>
            <person name="Tanurdzic M."/>
            <person name="Theissen G."/>
            <person name="Ulvskov P."/>
            <person name="Wakazuki S."/>
            <person name="Weng J.K."/>
            <person name="Willats W.W."/>
            <person name="Wipf D."/>
            <person name="Wolf P.G."/>
            <person name="Yang L."/>
            <person name="Zimmer A.D."/>
            <person name="Zhu Q."/>
            <person name="Mitros T."/>
            <person name="Hellsten U."/>
            <person name="Loque D."/>
            <person name="Otillar R."/>
            <person name="Salamov A."/>
            <person name="Schmutz J."/>
            <person name="Shapiro H."/>
            <person name="Lindquist E."/>
            <person name="Lucas S."/>
            <person name="Rokhsar D."/>
            <person name="Grigoriev I.V."/>
        </authorList>
    </citation>
    <scope>NUCLEOTIDE SEQUENCE [LARGE SCALE GENOMIC DNA]</scope>
</reference>
<dbReference type="Gramene" id="EFJ38594">
    <property type="protein sequence ID" value="EFJ38594"/>
    <property type="gene ID" value="SELMODRAFT_437498"/>
</dbReference>
<evidence type="ECO:0000256" key="1">
    <source>
        <dbReference type="ARBA" id="ARBA00004245"/>
    </source>
</evidence>
<dbReference type="PANTHER" id="PTHR46372:SF2">
    <property type="entry name" value="PROTEIN WVD2-LIKE 3"/>
    <property type="match status" value="1"/>
</dbReference>
<keyword evidence="9" id="KW-1185">Reference proteome</keyword>
<feature type="compositionally biased region" description="Basic and acidic residues" evidence="6">
    <location>
        <begin position="518"/>
        <end position="528"/>
    </location>
</feature>
<feature type="compositionally biased region" description="Polar residues" evidence="6">
    <location>
        <begin position="114"/>
        <end position="129"/>
    </location>
</feature>
<feature type="compositionally biased region" description="Basic and acidic residues" evidence="6">
    <location>
        <begin position="460"/>
        <end position="482"/>
    </location>
</feature>
<dbReference type="GO" id="GO:0008017">
    <property type="term" value="F:microtubule binding"/>
    <property type="evidence" value="ECO:0007669"/>
    <property type="project" value="InterPro"/>
</dbReference>
<evidence type="ECO:0000256" key="2">
    <source>
        <dbReference type="ARBA" id="ARBA00005885"/>
    </source>
</evidence>
<dbReference type="AlphaFoldDB" id="D8QMK7"/>
<dbReference type="PANTHER" id="PTHR46372">
    <property type="entry name" value="PROTEIN WVD2-LIKE 3"/>
    <property type="match status" value="1"/>
</dbReference>
<dbReference type="InterPro" id="IPR044806">
    <property type="entry name" value="WVD2/WDL1-4"/>
</dbReference>
<dbReference type="GO" id="GO:0000226">
    <property type="term" value="P:microtubule cytoskeleton organization"/>
    <property type="evidence" value="ECO:0007669"/>
    <property type="project" value="InterPro"/>
</dbReference>
<keyword evidence="3" id="KW-0963">Cytoplasm</keyword>
<proteinExistence type="inferred from homology"/>
<name>D8QMK7_SELML</name>
<evidence type="ECO:0000313" key="8">
    <source>
        <dbReference type="EMBL" id="EFJ38594.1"/>
    </source>
</evidence>
<feature type="compositionally biased region" description="Basic and acidic residues" evidence="6">
    <location>
        <begin position="374"/>
        <end position="396"/>
    </location>
</feature>
<feature type="region of interest" description="Disordered" evidence="6">
    <location>
        <begin position="1"/>
        <end position="135"/>
    </location>
</feature>
<accession>D8QMK7</accession>
<dbReference type="HOGENOM" id="CLU_516221_0_0_1"/>
<feature type="compositionally biased region" description="Basic and acidic residues" evidence="6">
    <location>
        <begin position="268"/>
        <end position="277"/>
    </location>
</feature>
<dbReference type="Pfam" id="PF06886">
    <property type="entry name" value="TPX2"/>
    <property type="match status" value="1"/>
</dbReference>
<evidence type="ECO:0000256" key="6">
    <source>
        <dbReference type="SAM" id="MobiDB-lite"/>
    </source>
</evidence>
<comment type="similarity">
    <text evidence="2">Belongs to the TPX2 family.</text>
</comment>
<dbReference type="EMBL" id="GL377565">
    <property type="protein sequence ID" value="EFJ38594.1"/>
    <property type="molecule type" value="Genomic_DNA"/>
</dbReference>
<protein>
    <recommendedName>
        <fullName evidence="7">TPX2 C-terminal domain-containing protein</fullName>
    </recommendedName>
</protein>
<dbReference type="InParanoid" id="D8QMK7"/>
<evidence type="ECO:0000256" key="3">
    <source>
        <dbReference type="ARBA" id="ARBA00022490"/>
    </source>
</evidence>
<evidence type="ECO:0000256" key="4">
    <source>
        <dbReference type="ARBA" id="ARBA00022701"/>
    </source>
</evidence>
<keyword evidence="5" id="KW-0206">Cytoskeleton</keyword>
<feature type="compositionally biased region" description="Acidic residues" evidence="6">
    <location>
        <begin position="483"/>
        <end position="506"/>
    </location>
</feature>
<dbReference type="KEGG" id="smo:SELMODRAFT_437498"/>
<organism evidence="9">
    <name type="scientific">Selaginella moellendorffii</name>
    <name type="common">Spikemoss</name>
    <dbReference type="NCBI Taxonomy" id="88036"/>
    <lineage>
        <taxon>Eukaryota</taxon>
        <taxon>Viridiplantae</taxon>
        <taxon>Streptophyta</taxon>
        <taxon>Embryophyta</taxon>
        <taxon>Tracheophyta</taxon>
        <taxon>Lycopodiopsida</taxon>
        <taxon>Selaginellales</taxon>
        <taxon>Selaginellaceae</taxon>
        <taxon>Selaginella</taxon>
    </lineage>
</organism>
<feature type="compositionally biased region" description="Acidic residues" evidence="6">
    <location>
        <begin position="434"/>
        <end position="454"/>
    </location>
</feature>
<dbReference type="InterPro" id="IPR027329">
    <property type="entry name" value="TPX2_C"/>
</dbReference>
<feature type="region of interest" description="Disordered" evidence="6">
    <location>
        <begin position="211"/>
        <end position="528"/>
    </location>
</feature>
<comment type="subcellular location">
    <subcellularLocation>
        <location evidence="1">Cytoplasm</location>
        <location evidence="1">Cytoskeleton</location>
    </subcellularLocation>
</comment>
<evidence type="ECO:0000259" key="7">
    <source>
        <dbReference type="Pfam" id="PF06886"/>
    </source>
</evidence>
<dbReference type="GO" id="GO:0005874">
    <property type="term" value="C:microtubule"/>
    <property type="evidence" value="ECO:0007669"/>
    <property type="project" value="UniProtKB-KW"/>
</dbReference>
<feature type="domain" description="TPX2 C-terminal" evidence="7">
    <location>
        <begin position="163"/>
        <end position="231"/>
    </location>
</feature>
<gene>
    <name evidence="8" type="ORF">SELMODRAFT_437498</name>
</gene>
<feature type="compositionally biased region" description="Polar residues" evidence="6">
    <location>
        <begin position="89"/>
        <end position="102"/>
    </location>
</feature>
<evidence type="ECO:0000313" key="9">
    <source>
        <dbReference type="Proteomes" id="UP000001514"/>
    </source>
</evidence>
<keyword evidence="4" id="KW-0493">Microtubule</keyword>
<dbReference type="eggNOG" id="ENOG502RERJ">
    <property type="taxonomic scope" value="Eukaryota"/>
</dbReference>
<feature type="compositionally biased region" description="Basic and acidic residues" evidence="6">
    <location>
        <begin position="301"/>
        <end position="313"/>
    </location>
</feature>